<comment type="caution">
    <text evidence="8">The sequence shown here is derived from an EMBL/GenBank/DDBJ whole genome shotgun (WGS) entry which is preliminary data.</text>
</comment>
<dbReference type="GO" id="GO:0016020">
    <property type="term" value="C:membrane"/>
    <property type="evidence" value="ECO:0007669"/>
    <property type="project" value="UniProtKB-SubCell"/>
</dbReference>
<feature type="region of interest" description="Disordered" evidence="5">
    <location>
        <begin position="1"/>
        <end position="32"/>
    </location>
</feature>
<dbReference type="OrthoDB" id="690928at2759"/>
<feature type="compositionally biased region" description="Low complexity" evidence="5">
    <location>
        <begin position="23"/>
        <end position="32"/>
    </location>
</feature>
<feature type="transmembrane region" description="Helical" evidence="6">
    <location>
        <begin position="53"/>
        <end position="73"/>
    </location>
</feature>
<sequence length="167" mass="18832">MPKMPVEKKRRAHPHGDVPAPSQPMRPRSLSSPMPLVMSFKDLQRLNAMKMEIFGFAGWLASTLFYVLFLMWAYLPDATLRAYGWTYLPSKHWAVAAPAMIVMSYLFSIVLYKAINLKWTPTPDDYATVLDAHSVFLPDDALDAHADAATPPISDIPLAQVNRLLFQ</sequence>
<name>A0A8K1FNB5_PYTOL</name>
<evidence type="ECO:0000313" key="8">
    <source>
        <dbReference type="EMBL" id="TMW69211.1"/>
    </source>
</evidence>
<evidence type="ECO:0000256" key="5">
    <source>
        <dbReference type="SAM" id="MobiDB-lite"/>
    </source>
</evidence>
<dbReference type="PANTHER" id="PTHR46346">
    <property type="entry name" value="PHOSPHATIDYLINOSITOL N-ACETYLGLUCOSAMINYLTRANSFERASE SUBUNIT P"/>
    <property type="match status" value="1"/>
</dbReference>
<feature type="domain" description="PIG-P" evidence="7">
    <location>
        <begin position="51"/>
        <end position="166"/>
    </location>
</feature>
<dbReference type="GO" id="GO:0005783">
    <property type="term" value="C:endoplasmic reticulum"/>
    <property type="evidence" value="ECO:0007669"/>
    <property type="project" value="TreeGrafter"/>
</dbReference>
<dbReference type="InterPro" id="IPR052263">
    <property type="entry name" value="GPI_Anchor_Biosynth"/>
</dbReference>
<dbReference type="EMBL" id="SPLM01000001">
    <property type="protein sequence ID" value="TMW69211.1"/>
    <property type="molecule type" value="Genomic_DNA"/>
</dbReference>
<feature type="transmembrane region" description="Helical" evidence="6">
    <location>
        <begin position="93"/>
        <end position="112"/>
    </location>
</feature>
<evidence type="ECO:0000256" key="3">
    <source>
        <dbReference type="ARBA" id="ARBA00022989"/>
    </source>
</evidence>
<dbReference type="InterPro" id="IPR013717">
    <property type="entry name" value="PIG-P"/>
</dbReference>
<evidence type="ECO:0000256" key="2">
    <source>
        <dbReference type="ARBA" id="ARBA00022692"/>
    </source>
</evidence>
<evidence type="ECO:0000256" key="1">
    <source>
        <dbReference type="ARBA" id="ARBA00004141"/>
    </source>
</evidence>
<protein>
    <recommendedName>
        <fullName evidence="7">PIG-P domain-containing protein</fullName>
    </recommendedName>
</protein>
<dbReference type="Pfam" id="PF08510">
    <property type="entry name" value="PIG-P"/>
    <property type="match status" value="1"/>
</dbReference>
<comment type="subcellular location">
    <subcellularLocation>
        <location evidence="1">Membrane</location>
        <topology evidence="1">Multi-pass membrane protein</topology>
    </subcellularLocation>
</comment>
<reference evidence="8" key="1">
    <citation type="submission" date="2019-03" db="EMBL/GenBank/DDBJ databases">
        <title>Long read genome sequence of the mycoparasitic Pythium oligandrum ATCC 38472 isolated from sugarbeet rhizosphere.</title>
        <authorList>
            <person name="Gaulin E."/>
        </authorList>
    </citation>
    <scope>NUCLEOTIDE SEQUENCE</scope>
    <source>
        <strain evidence="8">ATCC 38472_TT</strain>
    </source>
</reference>
<gene>
    <name evidence="8" type="ORF">Poli38472_001367</name>
</gene>
<keyword evidence="4 6" id="KW-0472">Membrane</keyword>
<keyword evidence="3 6" id="KW-1133">Transmembrane helix</keyword>
<dbReference type="Proteomes" id="UP000794436">
    <property type="component" value="Unassembled WGS sequence"/>
</dbReference>
<keyword evidence="2 6" id="KW-0812">Transmembrane</keyword>
<accession>A0A8K1FNB5</accession>
<organism evidence="8 9">
    <name type="scientific">Pythium oligandrum</name>
    <name type="common">Mycoparasitic fungus</name>
    <dbReference type="NCBI Taxonomy" id="41045"/>
    <lineage>
        <taxon>Eukaryota</taxon>
        <taxon>Sar</taxon>
        <taxon>Stramenopiles</taxon>
        <taxon>Oomycota</taxon>
        <taxon>Peronosporomycetes</taxon>
        <taxon>Pythiales</taxon>
        <taxon>Pythiaceae</taxon>
        <taxon>Pythium</taxon>
    </lineage>
</organism>
<evidence type="ECO:0000256" key="6">
    <source>
        <dbReference type="SAM" id="Phobius"/>
    </source>
</evidence>
<evidence type="ECO:0000256" key="4">
    <source>
        <dbReference type="ARBA" id="ARBA00023136"/>
    </source>
</evidence>
<keyword evidence="9" id="KW-1185">Reference proteome</keyword>
<evidence type="ECO:0000313" key="9">
    <source>
        <dbReference type="Proteomes" id="UP000794436"/>
    </source>
</evidence>
<proteinExistence type="predicted"/>
<dbReference type="GO" id="GO:0006506">
    <property type="term" value="P:GPI anchor biosynthetic process"/>
    <property type="evidence" value="ECO:0007669"/>
    <property type="project" value="TreeGrafter"/>
</dbReference>
<evidence type="ECO:0000259" key="7">
    <source>
        <dbReference type="Pfam" id="PF08510"/>
    </source>
</evidence>
<dbReference type="PANTHER" id="PTHR46346:SF1">
    <property type="entry name" value="PHOSPHATIDYLINOSITOL N-ACETYLGLUCOSAMINYLTRANSFERASE SUBUNIT P"/>
    <property type="match status" value="1"/>
</dbReference>
<dbReference type="AlphaFoldDB" id="A0A8K1FNB5"/>